<dbReference type="GO" id="GO:0003676">
    <property type="term" value="F:nucleic acid binding"/>
    <property type="evidence" value="ECO:0007669"/>
    <property type="project" value="InterPro"/>
</dbReference>
<keyword evidence="3" id="KW-0809">Transit peptide</keyword>
<name>A0A394DG01_LUPAN</name>
<keyword evidence="5" id="KW-1185">Reference proteome</keyword>
<protein>
    <submittedName>
        <fullName evidence="4">Uncharacterized protein</fullName>
    </submittedName>
</protein>
<evidence type="ECO:0000256" key="3">
    <source>
        <dbReference type="ARBA" id="ARBA00022946"/>
    </source>
</evidence>
<dbReference type="Proteomes" id="UP000188354">
    <property type="component" value="Unassembled WGS sequence"/>
</dbReference>
<comment type="caution">
    <text evidence="4">The sequence shown here is derived from an EMBL/GenBank/DDBJ whole genome shotgun (WGS) entry which is preliminary data.</text>
</comment>
<dbReference type="EMBL" id="MLAU01041961">
    <property type="protein sequence ID" value="OIW21966.1"/>
    <property type="molecule type" value="Genomic_DNA"/>
</dbReference>
<evidence type="ECO:0000256" key="1">
    <source>
        <dbReference type="ARBA" id="ARBA00007692"/>
    </source>
</evidence>
<organism evidence="4 5">
    <name type="scientific">Lupinus angustifolius</name>
    <name type="common">Narrow-leaved blue lupine</name>
    <dbReference type="NCBI Taxonomy" id="3871"/>
    <lineage>
        <taxon>Eukaryota</taxon>
        <taxon>Viridiplantae</taxon>
        <taxon>Streptophyta</taxon>
        <taxon>Embryophyta</taxon>
        <taxon>Tracheophyta</taxon>
        <taxon>Spermatophyta</taxon>
        <taxon>Magnoliopsida</taxon>
        <taxon>eudicotyledons</taxon>
        <taxon>Gunneridae</taxon>
        <taxon>Pentapetalae</taxon>
        <taxon>rosids</taxon>
        <taxon>fabids</taxon>
        <taxon>Fabales</taxon>
        <taxon>Fabaceae</taxon>
        <taxon>Papilionoideae</taxon>
        <taxon>50 kb inversion clade</taxon>
        <taxon>genistoids sensu lato</taxon>
        <taxon>core genistoids</taxon>
        <taxon>Genisteae</taxon>
        <taxon>Lupinus</taxon>
    </lineage>
</organism>
<dbReference type="Gene3D" id="1.25.70.10">
    <property type="entry name" value="Transcription termination factor 3, mitochondrial"/>
    <property type="match status" value="1"/>
</dbReference>
<accession>A0A394DG01</accession>
<keyword evidence="2" id="KW-0806">Transcription termination</keyword>
<proteinExistence type="inferred from homology"/>
<gene>
    <name evidence="4" type="ORF">TanjilG_18164</name>
</gene>
<dbReference type="InterPro" id="IPR003690">
    <property type="entry name" value="MTERF"/>
</dbReference>
<dbReference type="InterPro" id="IPR038538">
    <property type="entry name" value="MTERF_sf"/>
</dbReference>
<comment type="similarity">
    <text evidence="1">Belongs to the mTERF family.</text>
</comment>
<dbReference type="Pfam" id="PF02536">
    <property type="entry name" value="mTERF"/>
    <property type="match status" value="1"/>
</dbReference>
<sequence length="60" mass="7202">MFKRFPPLLRASEKKLKVGIEFFLHTVMLPKPLLVLRPVVLMYSFEGRVCPRYRVWLLLK</sequence>
<evidence type="ECO:0000256" key="2">
    <source>
        <dbReference type="ARBA" id="ARBA00022472"/>
    </source>
</evidence>
<keyword evidence="2" id="KW-0805">Transcription regulation</keyword>
<evidence type="ECO:0000313" key="5">
    <source>
        <dbReference type="Proteomes" id="UP000188354"/>
    </source>
</evidence>
<evidence type="ECO:0000313" key="4">
    <source>
        <dbReference type="EMBL" id="OIW21966.1"/>
    </source>
</evidence>
<dbReference type="STRING" id="3871.A0A394DG01"/>
<dbReference type="Gramene" id="OIW21966">
    <property type="protein sequence ID" value="OIW21966"/>
    <property type="gene ID" value="TanjilG_18164"/>
</dbReference>
<dbReference type="GO" id="GO:0006353">
    <property type="term" value="P:DNA-templated transcription termination"/>
    <property type="evidence" value="ECO:0007669"/>
    <property type="project" value="UniProtKB-KW"/>
</dbReference>
<reference evidence="4 5" key="1">
    <citation type="journal article" date="2017" name="Plant Biotechnol. J.">
        <title>A comprehensive draft genome sequence for lupin (Lupinus angustifolius), an emerging health food: insights into plant-microbe interactions and legume evolution.</title>
        <authorList>
            <person name="Hane J.K."/>
            <person name="Ming Y."/>
            <person name="Kamphuis L.G."/>
            <person name="Nelson M.N."/>
            <person name="Garg G."/>
            <person name="Atkins C.A."/>
            <person name="Bayer P.E."/>
            <person name="Bravo A."/>
            <person name="Bringans S."/>
            <person name="Cannon S."/>
            <person name="Edwards D."/>
            <person name="Foley R."/>
            <person name="Gao L.L."/>
            <person name="Harrison M.J."/>
            <person name="Huang W."/>
            <person name="Hurgobin B."/>
            <person name="Li S."/>
            <person name="Liu C.W."/>
            <person name="McGrath A."/>
            <person name="Morahan G."/>
            <person name="Murray J."/>
            <person name="Weller J."/>
            <person name="Jian J."/>
            <person name="Singh K.B."/>
        </authorList>
    </citation>
    <scope>NUCLEOTIDE SEQUENCE [LARGE SCALE GENOMIC DNA]</scope>
    <source>
        <strain evidence="5">cv. Tanjil</strain>
        <tissue evidence="4">Whole plant</tissue>
    </source>
</reference>
<keyword evidence="2" id="KW-0804">Transcription</keyword>
<dbReference type="AlphaFoldDB" id="A0A394DG01"/>